<dbReference type="EMBL" id="VSSQ01000986">
    <property type="protein sequence ID" value="MPM03849.1"/>
    <property type="molecule type" value="Genomic_DNA"/>
</dbReference>
<dbReference type="InterPro" id="IPR002123">
    <property type="entry name" value="Plipid/glycerol_acylTrfase"/>
</dbReference>
<dbReference type="GO" id="GO:0016746">
    <property type="term" value="F:acyltransferase activity"/>
    <property type="evidence" value="ECO:0007669"/>
    <property type="project" value="InterPro"/>
</dbReference>
<dbReference type="PANTHER" id="PTHR30068:SF3">
    <property type="entry name" value="PHOSPHOLIPID_GLYCEROL ACYLTRANSFERASE DOMAIN-CONTAINING PROTEIN"/>
    <property type="match status" value="1"/>
</dbReference>
<feature type="domain" description="Phospholipid/glycerol acyltransferase" evidence="1">
    <location>
        <begin position="93"/>
        <end position="203"/>
    </location>
</feature>
<dbReference type="Pfam" id="PF01553">
    <property type="entry name" value="Acyltransferase"/>
    <property type="match status" value="1"/>
</dbReference>
<dbReference type="AlphaFoldDB" id="A0A644WJR7"/>
<dbReference type="SUPFAM" id="SSF69593">
    <property type="entry name" value="Glycerol-3-phosphate (1)-acyltransferase"/>
    <property type="match status" value="1"/>
</dbReference>
<evidence type="ECO:0000313" key="2">
    <source>
        <dbReference type="EMBL" id="MPM03849.1"/>
    </source>
</evidence>
<dbReference type="GO" id="GO:0019698">
    <property type="term" value="P:D-galacturonate catabolic process"/>
    <property type="evidence" value="ECO:0007669"/>
    <property type="project" value="TreeGrafter"/>
</dbReference>
<dbReference type="GO" id="GO:0042840">
    <property type="term" value="P:D-glucuronate catabolic process"/>
    <property type="evidence" value="ECO:0007669"/>
    <property type="project" value="TreeGrafter"/>
</dbReference>
<organism evidence="2">
    <name type="scientific">bioreactor metagenome</name>
    <dbReference type="NCBI Taxonomy" id="1076179"/>
    <lineage>
        <taxon>unclassified sequences</taxon>
        <taxon>metagenomes</taxon>
        <taxon>ecological metagenomes</taxon>
    </lineage>
</organism>
<comment type="caution">
    <text evidence="2">The sequence shown here is derived from an EMBL/GenBank/DDBJ whole genome shotgun (WGS) entry which is preliminary data.</text>
</comment>
<name>A0A644WJR7_9ZZZZ</name>
<proteinExistence type="predicted"/>
<evidence type="ECO:0000259" key="1">
    <source>
        <dbReference type="Pfam" id="PF01553"/>
    </source>
</evidence>
<dbReference type="PANTHER" id="PTHR30068">
    <property type="entry name" value="URONATE ISOMERASE"/>
    <property type="match status" value="1"/>
</dbReference>
<gene>
    <name evidence="2" type="ORF">SDC9_50116</name>
</gene>
<protein>
    <recommendedName>
        <fullName evidence="1">Phospholipid/glycerol acyltransferase domain-containing protein</fullName>
    </recommendedName>
</protein>
<accession>A0A644WJR7</accession>
<sequence length="403" mass="45844">MINYFLTLFFKRSVMSEDKFKEIRPYKGEEEAAALARIAAHPILKDISNYLFPGKDPNDLKHLISSLKSVEEFQAKVMLFAIKKIVSDTAKNLTYSGLEKLHDGSARLLISNHRDIMLDSAIIQAILHINNIPTSEMAVGDNLVTDPFMEDVARSNKMIKVIRTGNPRELYKYSSILSEYIRESIGTGRSSVWIAQRNGRTKNGVDITEQGLLKMFDMSGSGCFKEDFGKLSITPVSISYEYEPCDFLKARELFISRRTKYKKSPGEDLNSILTGLMQHKGNIHIHFCEVINEQELAECAGQEKNEKFKMLAEVIDKRIYSTYRIWNTNMIAYDMLNSSNVFSSMYTEEEYKAFDEYCELKISGFEGDRAEIKDIFLSIYANPVTNSGVNPVSQLHPVEGTES</sequence>
<reference evidence="2" key="1">
    <citation type="submission" date="2019-08" db="EMBL/GenBank/DDBJ databases">
        <authorList>
            <person name="Kucharzyk K."/>
            <person name="Murdoch R.W."/>
            <person name="Higgins S."/>
            <person name="Loffler F."/>
        </authorList>
    </citation>
    <scope>NUCLEOTIDE SEQUENCE</scope>
</reference>